<organism evidence="1 2">
    <name type="scientific">Paramuricea clavata</name>
    <name type="common">Red gorgonian</name>
    <name type="synonym">Violescent sea-whip</name>
    <dbReference type="NCBI Taxonomy" id="317549"/>
    <lineage>
        <taxon>Eukaryota</taxon>
        <taxon>Metazoa</taxon>
        <taxon>Cnidaria</taxon>
        <taxon>Anthozoa</taxon>
        <taxon>Octocorallia</taxon>
        <taxon>Malacalcyonacea</taxon>
        <taxon>Plexauridae</taxon>
        <taxon>Paramuricea</taxon>
    </lineage>
</organism>
<dbReference type="Proteomes" id="UP001152795">
    <property type="component" value="Unassembled WGS sequence"/>
</dbReference>
<gene>
    <name evidence="1" type="ORF">PACLA_8A055694</name>
</gene>
<dbReference type="OrthoDB" id="417598at2759"/>
<sequence>MGYRTLSYLPLWCLVYYHHRPQPLLGIFKSQKPTSARIDRWKLRLMRYDCEVVYKPGKDAENPADFLSRHPNPVASSPTDNTTEAYINYFRINLIPKAMKLDKVKNETANDPVLFKLSDAITHNRWLDPEVNRSLT</sequence>
<proteinExistence type="predicted"/>
<dbReference type="EMBL" id="CACRXK020020074">
    <property type="protein sequence ID" value="CAB4034394.1"/>
    <property type="molecule type" value="Genomic_DNA"/>
</dbReference>
<dbReference type="AlphaFoldDB" id="A0A6S7JWB1"/>
<reference evidence="1" key="1">
    <citation type="submission" date="2020-04" db="EMBL/GenBank/DDBJ databases">
        <authorList>
            <person name="Alioto T."/>
            <person name="Alioto T."/>
            <person name="Gomez Garrido J."/>
        </authorList>
    </citation>
    <scope>NUCLEOTIDE SEQUENCE</scope>
    <source>
        <strain evidence="1">A484AB</strain>
    </source>
</reference>
<protein>
    <submittedName>
        <fullName evidence="1">Uncharacterized protein</fullName>
    </submittedName>
</protein>
<name>A0A6S7JWB1_PARCT</name>
<comment type="caution">
    <text evidence="1">The sequence shown here is derived from an EMBL/GenBank/DDBJ whole genome shotgun (WGS) entry which is preliminary data.</text>
</comment>
<accession>A0A6S7JWB1</accession>
<evidence type="ECO:0000313" key="1">
    <source>
        <dbReference type="EMBL" id="CAB4034394.1"/>
    </source>
</evidence>
<evidence type="ECO:0000313" key="2">
    <source>
        <dbReference type="Proteomes" id="UP001152795"/>
    </source>
</evidence>
<keyword evidence="2" id="KW-1185">Reference proteome</keyword>